<dbReference type="PANTHER" id="PTHR36513:SF1">
    <property type="entry name" value="TRANSMEMBRANE PROTEIN"/>
    <property type="match status" value="1"/>
</dbReference>
<dbReference type="Pfam" id="PF05990">
    <property type="entry name" value="DUF900"/>
    <property type="match status" value="1"/>
</dbReference>
<dbReference type="KEGG" id="moc:BB934_04820"/>
<dbReference type="AlphaFoldDB" id="A0A1B2ECD5"/>
<gene>
    <name evidence="1" type="ORF">BB934_04820</name>
</gene>
<accession>A0A1B2ECD5</accession>
<dbReference type="Gene3D" id="3.40.50.1820">
    <property type="entry name" value="alpha/beta hydrolase"/>
    <property type="match status" value="1"/>
</dbReference>
<dbReference type="SUPFAM" id="SSF53474">
    <property type="entry name" value="alpha/beta-Hydrolases"/>
    <property type="match status" value="1"/>
</dbReference>
<dbReference type="EMBL" id="CP016616">
    <property type="protein sequence ID" value="ANY77640.1"/>
    <property type="molecule type" value="Genomic_DNA"/>
</dbReference>
<dbReference type="PIRSF" id="PIRSF033909">
    <property type="entry name" value="UCP033909"/>
    <property type="match status" value="1"/>
</dbReference>
<sequence>MSGTRDAERRRVRGMHRATALAVLLGLTACASPRGTLSPVADTVPGASKVDMLVATTRMPADDPKEYFSGNRGPQLSFAEFIVSIPPEANRKPGEVQLPQSVPGNPATDFVTLKADVIDRAQATAWFRRTVRTVPKRRVLVFIHGFNNRFDDAVFRFAQIVHDAGTPVVPVLFTWPSRGSVLAYGYDRESNTYSRNALETTLRAIARDPDVGEISILAHSMGNWVTLEALRQMAIRDGRVTPKIKNVLLAAPDVDVDLFREAIVDMGKERPGVTLFVSQDDRALAISRRLWGDSVRLGAIDPEQEPYRTDLEKSGITVLNLSKLRTGDPLNHSKFAESPEVVRIIGRELAEGQTLTDSRVGIGDRIIQVTAGAAAAVGTAAGLAVSAPVAVIDPRTRENFQGHVDNLGQAVAGTVSP</sequence>
<dbReference type="InterPro" id="IPR010297">
    <property type="entry name" value="DUF900_hydrolase"/>
</dbReference>
<proteinExistence type="predicted"/>
<reference evidence="1" key="1">
    <citation type="submission" date="2016-07" db="EMBL/GenBank/DDBJ databases">
        <title>Microvirga ossetica sp. nov. a new species of rhizobia isolated from root nodules of the legume species Vicia alpestris Steven originated from North Ossetia region in the Caucasus.</title>
        <authorList>
            <person name="Safronova V.I."/>
            <person name="Kuznetsova I.G."/>
            <person name="Sazanova A.L."/>
            <person name="Belimov A."/>
            <person name="Andronov E."/>
            <person name="Osledkin Y.S."/>
            <person name="Onishchuk O.P."/>
            <person name="Kurchak O.N."/>
            <person name="Shaposhnikov A.I."/>
            <person name="Willems A."/>
            <person name="Tikhonovich I.A."/>
        </authorList>
    </citation>
    <scope>NUCLEOTIDE SEQUENCE [LARGE SCALE GENOMIC DNA]</scope>
    <source>
        <strain evidence="1">V5/3M</strain>
    </source>
</reference>
<dbReference type="InterPro" id="IPR029058">
    <property type="entry name" value="AB_hydrolase_fold"/>
</dbReference>
<evidence type="ECO:0000313" key="1">
    <source>
        <dbReference type="EMBL" id="ANY77640.1"/>
    </source>
</evidence>
<dbReference type="InterPro" id="IPR014586">
    <property type="entry name" value="UCP033909"/>
</dbReference>
<name>A0A1B2ECD5_9HYPH</name>
<dbReference type="PROSITE" id="PS51257">
    <property type="entry name" value="PROKAR_LIPOPROTEIN"/>
    <property type="match status" value="1"/>
</dbReference>
<dbReference type="RefSeq" id="WP_173909424.1">
    <property type="nucleotide sequence ID" value="NZ_CP016616.1"/>
</dbReference>
<organism evidence="1">
    <name type="scientific">Microvirga ossetica</name>
    <dbReference type="NCBI Taxonomy" id="1882682"/>
    <lineage>
        <taxon>Bacteria</taxon>
        <taxon>Pseudomonadati</taxon>
        <taxon>Pseudomonadota</taxon>
        <taxon>Alphaproteobacteria</taxon>
        <taxon>Hyphomicrobiales</taxon>
        <taxon>Methylobacteriaceae</taxon>
        <taxon>Microvirga</taxon>
    </lineage>
</organism>
<dbReference type="PANTHER" id="PTHR36513">
    <property type="entry name" value="ABC TRANSMEMBRANE TYPE-1 DOMAIN-CONTAINING PROTEIN"/>
    <property type="match status" value="1"/>
</dbReference>
<protein>
    <submittedName>
        <fullName evidence="1">Esterase</fullName>
    </submittedName>
</protein>